<sequence length="25" mass="2796">MGRANDPIPVVFLKYRYGNGTNTVI</sequence>
<name>A0A834W713_9FABA</name>
<dbReference type="Proteomes" id="UP000634136">
    <property type="component" value="Unassembled WGS sequence"/>
</dbReference>
<accession>A0A834W713</accession>
<comment type="caution">
    <text evidence="1">The sequence shown here is derived from an EMBL/GenBank/DDBJ whole genome shotgun (WGS) entry which is preliminary data.</text>
</comment>
<dbReference type="EMBL" id="JAAIUW010000010">
    <property type="protein sequence ID" value="KAF7810723.1"/>
    <property type="molecule type" value="Genomic_DNA"/>
</dbReference>
<evidence type="ECO:0000313" key="1">
    <source>
        <dbReference type="EMBL" id="KAF7810723.1"/>
    </source>
</evidence>
<gene>
    <name evidence="1" type="ORF">G2W53_031699</name>
</gene>
<dbReference type="AlphaFoldDB" id="A0A834W713"/>
<reference evidence="1" key="1">
    <citation type="submission" date="2020-09" db="EMBL/GenBank/DDBJ databases">
        <title>Genome-Enabled Discovery of Anthraquinone Biosynthesis in Senna tora.</title>
        <authorList>
            <person name="Kang S.-H."/>
            <person name="Pandey R.P."/>
            <person name="Lee C.-M."/>
            <person name="Sim J.-S."/>
            <person name="Jeong J.-T."/>
            <person name="Choi B.-S."/>
            <person name="Jung M."/>
            <person name="Ginzburg D."/>
            <person name="Zhao K."/>
            <person name="Won S.Y."/>
            <person name="Oh T.-J."/>
            <person name="Yu Y."/>
            <person name="Kim N.-H."/>
            <person name="Lee O.R."/>
            <person name="Lee T.-H."/>
            <person name="Bashyal P."/>
            <person name="Kim T.-S."/>
            <person name="Lee W.-H."/>
            <person name="Kawkins C."/>
            <person name="Kim C.-K."/>
            <person name="Kim J.S."/>
            <person name="Ahn B.O."/>
            <person name="Rhee S.Y."/>
            <person name="Sohng J.K."/>
        </authorList>
    </citation>
    <scope>NUCLEOTIDE SEQUENCE</scope>
    <source>
        <tissue evidence="1">Leaf</tissue>
    </source>
</reference>
<evidence type="ECO:0000313" key="2">
    <source>
        <dbReference type="Proteomes" id="UP000634136"/>
    </source>
</evidence>
<organism evidence="1 2">
    <name type="scientific">Senna tora</name>
    <dbReference type="NCBI Taxonomy" id="362788"/>
    <lineage>
        <taxon>Eukaryota</taxon>
        <taxon>Viridiplantae</taxon>
        <taxon>Streptophyta</taxon>
        <taxon>Embryophyta</taxon>
        <taxon>Tracheophyta</taxon>
        <taxon>Spermatophyta</taxon>
        <taxon>Magnoliopsida</taxon>
        <taxon>eudicotyledons</taxon>
        <taxon>Gunneridae</taxon>
        <taxon>Pentapetalae</taxon>
        <taxon>rosids</taxon>
        <taxon>fabids</taxon>
        <taxon>Fabales</taxon>
        <taxon>Fabaceae</taxon>
        <taxon>Caesalpinioideae</taxon>
        <taxon>Cassia clade</taxon>
        <taxon>Senna</taxon>
    </lineage>
</organism>
<protein>
    <submittedName>
        <fullName evidence="1">Uncharacterized protein</fullName>
    </submittedName>
</protein>
<proteinExistence type="predicted"/>
<keyword evidence="2" id="KW-1185">Reference proteome</keyword>